<evidence type="ECO:0000256" key="1">
    <source>
        <dbReference type="ARBA" id="ARBA00001933"/>
    </source>
</evidence>
<organism evidence="5 6">
    <name type="scientific">Marinomonas spartinae</name>
    <dbReference type="NCBI Taxonomy" id="1792290"/>
    <lineage>
        <taxon>Bacteria</taxon>
        <taxon>Pseudomonadati</taxon>
        <taxon>Pseudomonadota</taxon>
        <taxon>Gammaproteobacteria</taxon>
        <taxon>Oceanospirillales</taxon>
        <taxon>Oceanospirillaceae</taxon>
        <taxon>Marinomonas</taxon>
    </lineage>
</organism>
<dbReference type="RefSeq" id="WP_067019575.1">
    <property type="nucleotide sequence ID" value="NZ_FLOB01000014.1"/>
</dbReference>
<evidence type="ECO:0000313" key="6">
    <source>
        <dbReference type="Proteomes" id="UP000092544"/>
    </source>
</evidence>
<dbReference type="InterPro" id="IPR004839">
    <property type="entry name" value="Aminotransferase_I/II_large"/>
</dbReference>
<keyword evidence="5" id="KW-0012">Acyltransferase</keyword>
<dbReference type="GO" id="GO:0030170">
    <property type="term" value="F:pyridoxal phosphate binding"/>
    <property type="evidence" value="ECO:0007669"/>
    <property type="project" value="InterPro"/>
</dbReference>
<dbReference type="PANTHER" id="PTHR13693">
    <property type="entry name" value="CLASS II AMINOTRANSFERASE/8-AMINO-7-OXONONANOATE SYNTHASE"/>
    <property type="match status" value="1"/>
</dbReference>
<dbReference type="Gene3D" id="3.40.640.10">
    <property type="entry name" value="Type I PLP-dependent aspartate aminotransferase-like (Major domain)"/>
    <property type="match status" value="1"/>
</dbReference>
<dbReference type="GO" id="GO:0009102">
    <property type="term" value="P:biotin biosynthetic process"/>
    <property type="evidence" value="ECO:0007669"/>
    <property type="project" value="TreeGrafter"/>
</dbReference>
<name>A0A1A8TU56_9GAMM</name>
<reference evidence="5 6" key="1">
    <citation type="submission" date="2016-06" db="EMBL/GenBank/DDBJ databases">
        <authorList>
            <person name="Kjaerup R.B."/>
            <person name="Dalgaard T.S."/>
            <person name="Juul-Madsen H.R."/>
        </authorList>
    </citation>
    <scope>NUCLEOTIDE SEQUENCE [LARGE SCALE GENOMIC DNA]</scope>
    <source>
        <strain evidence="5 6">CECT 8886</strain>
    </source>
</reference>
<gene>
    <name evidence="5" type="primary">cqsA</name>
    <name evidence="5" type="ORF">MSP8886_03809</name>
</gene>
<sequence>MTNNINKYPNYLAEKVNKHVQRYAQEWRGQHIMHGLNPTATSLKLISNDYLALASHPEIIAAQRSVLEGMENNVVLMSSVFMHGDNPQLHFEHRMADFMDSEETVLCQSGYNANIGLVQSIVEGAHVPIYIDMMAHMSLWDGTHFSKASVYPFRHNSIDHLISLIDRYGSGLVMVDSVYSTNGSVCPLTALVEAAYAKGCILLVDESHSLGTHGPQGRGMVVEYGLQDKVMFRTASLAKAFAGRAGIITCPKGFADYFKCTANPSIFSSALLPYEIAGLDKTLELIIAADDRRKRLHSNAAYLRQALSYLGYNTSESQSQIIALEAGSEWQTMILKNALEIRDVFGSVFCAPATAKKRSLVRLSVNSDLTDSQLANIIHVCKEIRKEIDLHKWRSTKTKSLSFS</sequence>
<dbReference type="OrthoDB" id="9807157at2"/>
<dbReference type="Proteomes" id="UP000092544">
    <property type="component" value="Unassembled WGS sequence"/>
</dbReference>
<dbReference type="EC" id="2.3.-.-" evidence="5"/>
<dbReference type="EMBL" id="FLOB01000014">
    <property type="protein sequence ID" value="SBS36693.1"/>
    <property type="molecule type" value="Genomic_DNA"/>
</dbReference>
<dbReference type="NCBIfam" id="NF005526">
    <property type="entry name" value="PRK07179.1"/>
    <property type="match status" value="1"/>
</dbReference>
<feature type="domain" description="Aminotransferase class I/classII large" evidence="4">
    <location>
        <begin position="43"/>
        <end position="378"/>
    </location>
</feature>
<dbReference type="Gene3D" id="3.90.1150.10">
    <property type="entry name" value="Aspartate Aminotransferase, domain 1"/>
    <property type="match status" value="1"/>
</dbReference>
<dbReference type="InterPro" id="IPR015424">
    <property type="entry name" value="PyrdxlP-dep_Trfase"/>
</dbReference>
<accession>A0A1A8TU56</accession>
<keyword evidence="3" id="KW-0663">Pyridoxal phosphate</keyword>
<dbReference type="InterPro" id="IPR050087">
    <property type="entry name" value="AON_synthase_class-II"/>
</dbReference>
<dbReference type="InterPro" id="IPR015422">
    <property type="entry name" value="PyrdxlP-dep_Trfase_small"/>
</dbReference>
<keyword evidence="2 5" id="KW-0808">Transferase</keyword>
<evidence type="ECO:0000256" key="3">
    <source>
        <dbReference type="ARBA" id="ARBA00022898"/>
    </source>
</evidence>
<dbReference type="AlphaFoldDB" id="A0A1A8TU56"/>
<evidence type="ECO:0000256" key="2">
    <source>
        <dbReference type="ARBA" id="ARBA00022679"/>
    </source>
</evidence>
<dbReference type="SUPFAM" id="SSF53383">
    <property type="entry name" value="PLP-dependent transferases"/>
    <property type="match status" value="1"/>
</dbReference>
<proteinExistence type="predicted"/>
<evidence type="ECO:0000313" key="5">
    <source>
        <dbReference type="EMBL" id="SBS36693.1"/>
    </source>
</evidence>
<comment type="cofactor">
    <cofactor evidence="1">
        <name>pyridoxal 5'-phosphate</name>
        <dbReference type="ChEBI" id="CHEBI:597326"/>
    </cofactor>
</comment>
<evidence type="ECO:0000259" key="4">
    <source>
        <dbReference type="Pfam" id="PF00155"/>
    </source>
</evidence>
<dbReference type="STRING" id="1792290.MSP8886_03809"/>
<dbReference type="InterPro" id="IPR015421">
    <property type="entry name" value="PyrdxlP-dep_Trfase_major"/>
</dbReference>
<protein>
    <submittedName>
        <fullName evidence="5">CAI-1 autoinducer synthase</fullName>
        <ecNumber evidence="5">2.3.-.-</ecNumber>
    </submittedName>
</protein>
<dbReference type="PANTHER" id="PTHR13693:SF100">
    <property type="entry name" value="8-AMINO-7-OXONONANOATE SYNTHASE"/>
    <property type="match status" value="1"/>
</dbReference>
<dbReference type="GO" id="GO:0008710">
    <property type="term" value="F:8-amino-7-oxononanoate synthase activity"/>
    <property type="evidence" value="ECO:0007669"/>
    <property type="project" value="TreeGrafter"/>
</dbReference>
<keyword evidence="6" id="KW-1185">Reference proteome</keyword>
<dbReference type="Pfam" id="PF00155">
    <property type="entry name" value="Aminotran_1_2"/>
    <property type="match status" value="1"/>
</dbReference>